<organism evidence="6 7">
    <name type="scientific">Coprobacter secundus subsp. similis</name>
    <dbReference type="NCBI Taxonomy" id="2751153"/>
    <lineage>
        <taxon>Bacteria</taxon>
        <taxon>Pseudomonadati</taxon>
        <taxon>Bacteroidota</taxon>
        <taxon>Bacteroidia</taxon>
        <taxon>Bacteroidales</taxon>
        <taxon>Barnesiellaceae</taxon>
        <taxon>Coprobacter</taxon>
    </lineage>
</organism>
<reference evidence="7" key="1">
    <citation type="submission" date="2020-07" db="EMBL/GenBank/DDBJ databases">
        <title>Complete genome sequencing of Coprobacter sp. strain 2CBH44.</title>
        <authorList>
            <person name="Sakamoto M."/>
            <person name="Murakami T."/>
            <person name="Mori H."/>
        </authorList>
    </citation>
    <scope>NUCLEOTIDE SEQUENCE [LARGE SCALE GENOMIC DNA]</scope>
    <source>
        <strain evidence="7">2CBH44</strain>
    </source>
</reference>
<dbReference type="KEGG" id="copr:Cop2CBH44_05660"/>
<dbReference type="PANTHER" id="PTHR42852">
    <property type="entry name" value="THIOL:DISULFIDE INTERCHANGE PROTEIN DSBE"/>
    <property type="match status" value="1"/>
</dbReference>
<dbReference type="InterPro" id="IPR013766">
    <property type="entry name" value="Thioredoxin_domain"/>
</dbReference>
<gene>
    <name evidence="6" type="ORF">Cop2CBH44_05660</name>
</gene>
<dbReference type="GO" id="GO:0017004">
    <property type="term" value="P:cytochrome complex assembly"/>
    <property type="evidence" value="ECO:0007669"/>
    <property type="project" value="UniProtKB-KW"/>
</dbReference>
<dbReference type="Gene3D" id="3.40.30.10">
    <property type="entry name" value="Glutaredoxin"/>
    <property type="match status" value="1"/>
</dbReference>
<name>A0A7G1HT65_9BACT</name>
<evidence type="ECO:0000256" key="1">
    <source>
        <dbReference type="ARBA" id="ARBA00004196"/>
    </source>
</evidence>
<feature type="domain" description="Thioredoxin" evidence="5">
    <location>
        <begin position="227"/>
        <end position="367"/>
    </location>
</feature>
<dbReference type="AlphaFoldDB" id="A0A7G1HT65"/>
<dbReference type="PANTHER" id="PTHR42852:SF6">
    <property type="entry name" value="THIOL:DISULFIDE INTERCHANGE PROTEIN DSBE"/>
    <property type="match status" value="1"/>
</dbReference>
<proteinExistence type="predicted"/>
<sequence length="367" mass="41455">MKKIYLLLAITIISISCNQSPKSYHISGQVTDTELNGKIVYLSRISGEELVNVDSVMVEEGNFEFKGIQDIPAVYYLRFNDNINIYTSFILENAELVAVLGSESSVKGSNLNNRLQSFIKKNETFDEEMKALEKIYFEKVADSTLTEDIEIRLSNKYDSINELFIEHIQNFILSNLDNVSGAFVLVRYQNLFEDKQLENIISKSETAFQNEIGVKQIAERLRRIASVAEGKMFADMNLRLPNGTPGKLSDYAGKGKFTIVDFWASWCGPCRVALPELIDIYNEYKNKGVDVVGVSLDIDSTEWVNAIENLHIPWVQLSDLKGWDAEATKVYGVNSIPHLMLINPDGSIAAKGMNEKELRIKLQELLK</sequence>
<evidence type="ECO:0000313" key="7">
    <source>
        <dbReference type="Proteomes" id="UP000594042"/>
    </source>
</evidence>
<keyword evidence="4" id="KW-0676">Redox-active center</keyword>
<dbReference type="Pfam" id="PF14289">
    <property type="entry name" value="DUF4369"/>
    <property type="match status" value="1"/>
</dbReference>
<dbReference type="InterPro" id="IPR012336">
    <property type="entry name" value="Thioredoxin-like_fold"/>
</dbReference>
<keyword evidence="2" id="KW-0201">Cytochrome c-type biogenesis</keyword>
<dbReference type="InterPro" id="IPR050553">
    <property type="entry name" value="Thioredoxin_ResA/DsbE_sf"/>
</dbReference>
<dbReference type="InterPro" id="IPR025380">
    <property type="entry name" value="DUF4369"/>
</dbReference>
<evidence type="ECO:0000259" key="5">
    <source>
        <dbReference type="PROSITE" id="PS51352"/>
    </source>
</evidence>
<keyword evidence="3" id="KW-1015">Disulfide bond</keyword>
<dbReference type="Proteomes" id="UP000594042">
    <property type="component" value="Chromosome"/>
</dbReference>
<dbReference type="EMBL" id="AP023322">
    <property type="protein sequence ID" value="BCI62213.1"/>
    <property type="molecule type" value="Genomic_DNA"/>
</dbReference>
<protein>
    <submittedName>
        <fullName evidence="6">Thiol:disulfide interchange protein</fullName>
    </submittedName>
</protein>
<dbReference type="CDD" id="cd02966">
    <property type="entry name" value="TlpA_like_family"/>
    <property type="match status" value="1"/>
</dbReference>
<evidence type="ECO:0000256" key="4">
    <source>
        <dbReference type="ARBA" id="ARBA00023284"/>
    </source>
</evidence>
<dbReference type="PROSITE" id="PS51257">
    <property type="entry name" value="PROKAR_LIPOPROTEIN"/>
    <property type="match status" value="1"/>
</dbReference>
<dbReference type="GO" id="GO:0030313">
    <property type="term" value="C:cell envelope"/>
    <property type="evidence" value="ECO:0007669"/>
    <property type="project" value="UniProtKB-SubCell"/>
</dbReference>
<evidence type="ECO:0000256" key="3">
    <source>
        <dbReference type="ARBA" id="ARBA00023157"/>
    </source>
</evidence>
<comment type="subcellular location">
    <subcellularLocation>
        <location evidence="1">Cell envelope</location>
    </subcellularLocation>
</comment>
<dbReference type="RefSeq" id="WP_021930177.1">
    <property type="nucleotide sequence ID" value="NZ_AP023322.1"/>
</dbReference>
<accession>A0A7G1HT65</accession>
<evidence type="ECO:0000313" key="6">
    <source>
        <dbReference type="EMBL" id="BCI62213.1"/>
    </source>
</evidence>
<dbReference type="SUPFAM" id="SSF52833">
    <property type="entry name" value="Thioredoxin-like"/>
    <property type="match status" value="1"/>
</dbReference>
<dbReference type="Pfam" id="PF13905">
    <property type="entry name" value="Thioredoxin_8"/>
    <property type="match status" value="1"/>
</dbReference>
<dbReference type="InterPro" id="IPR036249">
    <property type="entry name" value="Thioredoxin-like_sf"/>
</dbReference>
<dbReference type="PROSITE" id="PS51352">
    <property type="entry name" value="THIOREDOXIN_2"/>
    <property type="match status" value="1"/>
</dbReference>
<keyword evidence="7" id="KW-1185">Reference proteome</keyword>
<evidence type="ECO:0000256" key="2">
    <source>
        <dbReference type="ARBA" id="ARBA00022748"/>
    </source>
</evidence>